<dbReference type="RefSeq" id="WP_382204044.1">
    <property type="nucleotide sequence ID" value="NZ_JBHTBZ010000088.1"/>
</dbReference>
<evidence type="ECO:0000259" key="9">
    <source>
        <dbReference type="PROSITE" id="PS50112"/>
    </source>
</evidence>
<feature type="modified residue" description="4-aspartylphosphate" evidence="5">
    <location>
        <position position="611"/>
    </location>
</feature>
<dbReference type="Pfam" id="PF00072">
    <property type="entry name" value="Response_reg"/>
    <property type="match status" value="1"/>
</dbReference>
<dbReference type="InterPro" id="IPR005467">
    <property type="entry name" value="His_kinase_dom"/>
</dbReference>
<accession>A0ABW2SH66</accession>
<evidence type="ECO:0000256" key="4">
    <source>
        <dbReference type="ARBA" id="ARBA00023012"/>
    </source>
</evidence>
<evidence type="ECO:0000256" key="2">
    <source>
        <dbReference type="ARBA" id="ARBA00012438"/>
    </source>
</evidence>
<dbReference type="PROSITE" id="PS50109">
    <property type="entry name" value="HIS_KIN"/>
    <property type="match status" value="1"/>
</dbReference>
<keyword evidence="12" id="KW-1185">Reference proteome</keyword>
<comment type="caution">
    <text evidence="11">The sequence shown here is derived from an EMBL/GenBank/DDBJ whole genome shotgun (WGS) entry which is preliminary data.</text>
</comment>
<dbReference type="SUPFAM" id="SSF55874">
    <property type="entry name" value="ATPase domain of HSP90 chaperone/DNA topoisomerase II/histidine kinase"/>
    <property type="match status" value="1"/>
</dbReference>
<dbReference type="InterPro" id="IPR003661">
    <property type="entry name" value="HisK_dim/P_dom"/>
</dbReference>
<keyword evidence="3 5" id="KW-0597">Phosphoprotein</keyword>
<evidence type="ECO:0000259" key="7">
    <source>
        <dbReference type="PROSITE" id="PS50109"/>
    </source>
</evidence>
<dbReference type="SMART" id="SM00086">
    <property type="entry name" value="PAC"/>
    <property type="match status" value="1"/>
</dbReference>
<comment type="catalytic activity">
    <reaction evidence="1">
        <text>ATP + protein L-histidine = ADP + protein N-phospho-L-histidine.</text>
        <dbReference type="EC" id="2.7.13.3"/>
    </reaction>
</comment>
<feature type="domain" description="Response regulatory" evidence="8">
    <location>
        <begin position="561"/>
        <end position="681"/>
    </location>
</feature>
<dbReference type="SMART" id="SM00448">
    <property type="entry name" value="REC"/>
    <property type="match status" value="1"/>
</dbReference>
<dbReference type="InterPro" id="IPR036097">
    <property type="entry name" value="HisK_dim/P_sf"/>
</dbReference>
<dbReference type="InterPro" id="IPR001789">
    <property type="entry name" value="Sig_transdc_resp-reg_receiver"/>
</dbReference>
<dbReference type="CDD" id="cd17546">
    <property type="entry name" value="REC_hyHK_CKI1_RcsC-like"/>
    <property type="match status" value="1"/>
</dbReference>
<dbReference type="PRINTS" id="PR00344">
    <property type="entry name" value="BCTRLSENSOR"/>
</dbReference>
<dbReference type="SUPFAM" id="SSF55785">
    <property type="entry name" value="PYP-like sensor domain (PAS domain)"/>
    <property type="match status" value="1"/>
</dbReference>
<dbReference type="EMBL" id="JBHTBZ010000088">
    <property type="protein sequence ID" value="MFC7462878.1"/>
    <property type="molecule type" value="Genomic_DNA"/>
</dbReference>
<keyword evidence="4" id="KW-0902">Two-component regulatory system</keyword>
<dbReference type="Proteomes" id="UP001596457">
    <property type="component" value="Unassembled WGS sequence"/>
</dbReference>
<dbReference type="InterPro" id="IPR000014">
    <property type="entry name" value="PAS"/>
</dbReference>
<gene>
    <name evidence="11" type="ORF">ACFQU0_20870</name>
</gene>
<feature type="domain" description="PAC" evidence="10">
    <location>
        <begin position="114"/>
        <end position="166"/>
    </location>
</feature>
<evidence type="ECO:0000313" key="12">
    <source>
        <dbReference type="Proteomes" id="UP001596457"/>
    </source>
</evidence>
<dbReference type="Pfam" id="PF08447">
    <property type="entry name" value="PAS_3"/>
    <property type="match status" value="1"/>
</dbReference>
<evidence type="ECO:0000259" key="8">
    <source>
        <dbReference type="PROSITE" id="PS50110"/>
    </source>
</evidence>
<dbReference type="PROSITE" id="PS50112">
    <property type="entry name" value="PAS"/>
    <property type="match status" value="1"/>
</dbReference>
<evidence type="ECO:0000256" key="6">
    <source>
        <dbReference type="SAM" id="Coils"/>
    </source>
</evidence>
<dbReference type="Gene3D" id="3.40.50.2300">
    <property type="match status" value="1"/>
</dbReference>
<dbReference type="InterPro" id="IPR001610">
    <property type="entry name" value="PAC"/>
</dbReference>
<dbReference type="Gene3D" id="3.30.450.20">
    <property type="entry name" value="PAS domain"/>
    <property type="match status" value="1"/>
</dbReference>
<dbReference type="SMART" id="SM00388">
    <property type="entry name" value="HisKA"/>
    <property type="match status" value="1"/>
</dbReference>
<dbReference type="Gene3D" id="3.30.565.10">
    <property type="entry name" value="Histidine kinase-like ATPase, C-terminal domain"/>
    <property type="match status" value="1"/>
</dbReference>
<keyword evidence="11" id="KW-0547">Nucleotide-binding</keyword>
<dbReference type="CDD" id="cd00082">
    <property type="entry name" value="HisKA"/>
    <property type="match status" value="1"/>
</dbReference>
<dbReference type="SUPFAM" id="SSF47384">
    <property type="entry name" value="Homodimeric domain of signal transducing histidine kinase"/>
    <property type="match status" value="1"/>
</dbReference>
<keyword evidence="6" id="KW-0175">Coiled coil</keyword>
<sequence length="687" mass="75833">MTQELDKLRRLLDEQSHALQASRQRLQSVEAENLRLQTILRLQEQQIFAIDQHTIASASNRAGDIVYANDRFVDICGYSREELLGASHRIVNSGVHPPELFRDMWRTISSGQVWKGEVCNRHKNGSLYWVNATIVPFLDESGRPYQYVSVRTDITPLKQAQRSLQQTVVDLGERVKEWTCLNAVTQALQDDALSDAQALSAVVGLIPPGWLVPASTCARVRWGDLVCTSLHFFESPWRQVAQLSSAHRQVEVEVFRQPVVGVDKPFLPEEQTLLESIAMQIGQAMERREAQRELRIARDLAEAASLAKGAFLANMSHEIRTPMNGIIGMSQLALEAPSDNERREHMLIVKQSAESLLDIINDILDFSKIEAGKLALEQVPFDLRASVELGLHALRMRAQEKGLVLTCRVDQALPRQVVGDPTRLRQVLVNLIGNAIKFTARGEVVLDIGWGPAMATGILLRFTVRDTGIGIAPDKLESIFDAFSQADTSTTRQYGGTGLGLTITQRLVTLMGGQLRVQSQTGQGTTFDVLLPMGLSDAEATAAPVKGPQAVDAPHIAASLRVLLVEDHPVNQKLAKHLLQRWGHQVTLAHNGQEALDAVGAGQPFDLLLMDMQMPVMDGIEATRHIRTLEALKGWPAVPIIAMTANAMQGDRDDCLAAGMNDYLSKPMRPDELSDKLAIWAPTRPSP</sequence>
<feature type="coiled-coil region" evidence="6">
    <location>
        <begin position="5"/>
        <end position="46"/>
    </location>
</feature>
<dbReference type="EC" id="2.7.13.3" evidence="2"/>
<dbReference type="InterPro" id="IPR003594">
    <property type="entry name" value="HATPase_dom"/>
</dbReference>
<dbReference type="InterPro" id="IPR011006">
    <property type="entry name" value="CheY-like_superfamily"/>
</dbReference>
<evidence type="ECO:0000256" key="3">
    <source>
        <dbReference type="ARBA" id="ARBA00022553"/>
    </source>
</evidence>
<dbReference type="SMART" id="SM00387">
    <property type="entry name" value="HATPase_c"/>
    <property type="match status" value="1"/>
</dbReference>
<dbReference type="Pfam" id="PF00512">
    <property type="entry name" value="HisKA"/>
    <property type="match status" value="1"/>
</dbReference>
<dbReference type="InterPro" id="IPR036890">
    <property type="entry name" value="HATPase_C_sf"/>
</dbReference>
<dbReference type="InterPro" id="IPR013655">
    <property type="entry name" value="PAS_fold_3"/>
</dbReference>
<dbReference type="SUPFAM" id="SSF52172">
    <property type="entry name" value="CheY-like"/>
    <property type="match status" value="1"/>
</dbReference>
<dbReference type="Pfam" id="PF02518">
    <property type="entry name" value="HATPase_c"/>
    <property type="match status" value="1"/>
</dbReference>
<dbReference type="PROSITE" id="PS50110">
    <property type="entry name" value="RESPONSE_REGULATORY"/>
    <property type="match status" value="1"/>
</dbReference>
<evidence type="ECO:0000256" key="5">
    <source>
        <dbReference type="PROSITE-ProRule" id="PRU00169"/>
    </source>
</evidence>
<dbReference type="CDD" id="cd00130">
    <property type="entry name" value="PAS"/>
    <property type="match status" value="1"/>
</dbReference>
<feature type="domain" description="Histidine kinase" evidence="7">
    <location>
        <begin position="314"/>
        <end position="535"/>
    </location>
</feature>
<dbReference type="InterPro" id="IPR000700">
    <property type="entry name" value="PAS-assoc_C"/>
</dbReference>
<name>A0ABW2SH66_9BURK</name>
<protein>
    <recommendedName>
        <fullName evidence="2">histidine kinase</fullName>
        <ecNumber evidence="2">2.7.13.3</ecNumber>
    </recommendedName>
</protein>
<dbReference type="CDD" id="cd16922">
    <property type="entry name" value="HATPase_EvgS-ArcB-TorS-like"/>
    <property type="match status" value="1"/>
</dbReference>
<proteinExistence type="predicted"/>
<dbReference type="InterPro" id="IPR004358">
    <property type="entry name" value="Sig_transdc_His_kin-like_C"/>
</dbReference>
<dbReference type="NCBIfam" id="TIGR00229">
    <property type="entry name" value="sensory_box"/>
    <property type="match status" value="1"/>
</dbReference>
<dbReference type="Gene3D" id="1.10.287.130">
    <property type="match status" value="1"/>
</dbReference>
<evidence type="ECO:0000313" key="11">
    <source>
        <dbReference type="EMBL" id="MFC7462878.1"/>
    </source>
</evidence>
<dbReference type="InterPro" id="IPR035965">
    <property type="entry name" value="PAS-like_dom_sf"/>
</dbReference>
<dbReference type="PANTHER" id="PTHR45339">
    <property type="entry name" value="HYBRID SIGNAL TRANSDUCTION HISTIDINE KINASE J"/>
    <property type="match status" value="1"/>
</dbReference>
<dbReference type="GO" id="GO:0005524">
    <property type="term" value="F:ATP binding"/>
    <property type="evidence" value="ECO:0007669"/>
    <property type="project" value="UniProtKB-KW"/>
</dbReference>
<dbReference type="PROSITE" id="PS50113">
    <property type="entry name" value="PAC"/>
    <property type="match status" value="1"/>
</dbReference>
<evidence type="ECO:0000256" key="1">
    <source>
        <dbReference type="ARBA" id="ARBA00000085"/>
    </source>
</evidence>
<keyword evidence="11" id="KW-0067">ATP-binding</keyword>
<reference evidence="12" key="1">
    <citation type="journal article" date="2019" name="Int. J. Syst. Evol. Microbiol.">
        <title>The Global Catalogue of Microorganisms (GCM) 10K type strain sequencing project: providing services to taxonomists for standard genome sequencing and annotation.</title>
        <authorList>
            <consortium name="The Broad Institute Genomics Platform"/>
            <consortium name="The Broad Institute Genome Sequencing Center for Infectious Disease"/>
            <person name="Wu L."/>
            <person name="Ma J."/>
        </authorList>
    </citation>
    <scope>NUCLEOTIDE SEQUENCE [LARGE SCALE GENOMIC DNA]</scope>
    <source>
        <strain evidence="12">CCUG 53903</strain>
    </source>
</reference>
<dbReference type="PANTHER" id="PTHR45339:SF1">
    <property type="entry name" value="HYBRID SIGNAL TRANSDUCTION HISTIDINE KINASE J"/>
    <property type="match status" value="1"/>
</dbReference>
<evidence type="ECO:0000259" key="10">
    <source>
        <dbReference type="PROSITE" id="PS50113"/>
    </source>
</evidence>
<organism evidence="11 12">
    <name type="scientific">Hydrogenophaga defluvii</name>
    <dbReference type="NCBI Taxonomy" id="249410"/>
    <lineage>
        <taxon>Bacteria</taxon>
        <taxon>Pseudomonadati</taxon>
        <taxon>Pseudomonadota</taxon>
        <taxon>Betaproteobacteria</taxon>
        <taxon>Burkholderiales</taxon>
        <taxon>Comamonadaceae</taxon>
        <taxon>Hydrogenophaga</taxon>
    </lineage>
</organism>
<feature type="domain" description="PAS" evidence="9">
    <location>
        <begin position="60"/>
        <end position="97"/>
    </location>
</feature>